<dbReference type="PANTHER" id="PTHR11764:SF20">
    <property type="entry name" value="LANOSTEROL SYNTHASE"/>
    <property type="match status" value="1"/>
</dbReference>
<dbReference type="InterPro" id="IPR032697">
    <property type="entry name" value="SQ_cyclase_N"/>
</dbReference>
<sequence length="607" mass="67885">MKISEIGMAMDKKKIQNQLNKIGKRIALDLNSEGYWEGRLSSSALGVAVAVAALHFDDAKQNSTEIKKGILWLQNNINVDGSYGDTPESPGNVSTSLLVYAALNLYSAKEQSVKETQQKIAVYLNSLKIDVNSPQVAEFILAYYQKDYTFSVPILAMCGLCNVPGEDAFNHIPQLPFELSLLPRRFYRLLNLSVVSYAIPALVAVGIVIFKKKKSNLFWRMVRKFSIQKAMNILHKMLPESGGFLEAIPLTAFVALSLINSGFAETEVVKKGILFLKRTQREDGGWPIDVDLSTWVTSLSVKAYRENLNGFLTTDQQDKIADHFKLIQNIRVHPFNGTGPGGWGWTNFSGSVPDGDDTPGAILALLKLQPKEMVKNEVLAGAKWLKELRNNDGGFPTFSKGWGKLPFDQSCSDLTGHCLLAVSAVMETYHDELPKKDKRILEDIFEGTVDYLQKKQSELGSWLPLWFGNQLNDGHLNPVYGTARVVTYLKDAATHKWYSEETKQKLQKMIQRGKTFLVSVQNTEGSWGGDKNVPGTIEETSLAISALISEENKELCDSGFRWLEKYIHKNGFKSAPIGLYFASLWYDEKMYPVTAYFEALSRASEIN</sequence>
<dbReference type="UniPathway" id="UPA00337"/>
<dbReference type="GO" id="GO:0016104">
    <property type="term" value="P:triterpenoid biosynthetic process"/>
    <property type="evidence" value="ECO:0007669"/>
    <property type="project" value="InterPro"/>
</dbReference>
<dbReference type="GO" id="GO:0016866">
    <property type="term" value="F:intramolecular transferase activity"/>
    <property type="evidence" value="ECO:0007669"/>
    <property type="project" value="InterPro"/>
</dbReference>
<dbReference type="Pfam" id="PF13243">
    <property type="entry name" value="SQHop_cyclase_C"/>
    <property type="match status" value="1"/>
</dbReference>
<dbReference type="Gene3D" id="1.50.10.20">
    <property type="match status" value="2"/>
</dbReference>
<feature type="domain" description="Squalene cyclase C-terminal" evidence="5">
    <location>
        <begin position="339"/>
        <end position="532"/>
    </location>
</feature>
<evidence type="ECO:0000259" key="5">
    <source>
        <dbReference type="Pfam" id="PF13243"/>
    </source>
</evidence>
<proteinExistence type="inferred from homology"/>
<dbReference type="InterPro" id="IPR008930">
    <property type="entry name" value="Terpenoid_cyclase/PrenylTrfase"/>
</dbReference>
<dbReference type="KEGG" id="mcos:GM418_05460"/>
<dbReference type="Pfam" id="PF13249">
    <property type="entry name" value="SQHop_cyclase_N"/>
    <property type="match status" value="1"/>
</dbReference>
<dbReference type="GO" id="GO:0005811">
    <property type="term" value="C:lipid droplet"/>
    <property type="evidence" value="ECO:0007669"/>
    <property type="project" value="InterPro"/>
</dbReference>
<keyword evidence="8" id="KW-1185">Reference proteome</keyword>
<comment type="pathway">
    <text evidence="1">Secondary metabolite biosynthesis; hopanoid biosynthesis.</text>
</comment>
<name>A0A6I6JZQ8_9BACT</name>
<dbReference type="InterPro" id="IPR018333">
    <property type="entry name" value="Squalene_cyclase"/>
</dbReference>
<dbReference type="RefSeq" id="WP_158863942.1">
    <property type="nucleotide sequence ID" value="NZ_CP046401.1"/>
</dbReference>
<evidence type="ECO:0000259" key="6">
    <source>
        <dbReference type="Pfam" id="PF13249"/>
    </source>
</evidence>
<dbReference type="PANTHER" id="PTHR11764">
    <property type="entry name" value="TERPENE CYCLASE/MUTASE FAMILY MEMBER"/>
    <property type="match status" value="1"/>
</dbReference>
<dbReference type="SUPFAM" id="SSF48239">
    <property type="entry name" value="Terpenoid cyclases/Protein prenyltransferases"/>
    <property type="match status" value="2"/>
</dbReference>
<feature type="transmembrane region" description="Helical" evidence="4">
    <location>
        <begin position="189"/>
        <end position="210"/>
    </location>
</feature>
<dbReference type="Proteomes" id="UP000428260">
    <property type="component" value="Chromosome"/>
</dbReference>
<keyword evidence="4" id="KW-0812">Transmembrane</keyword>
<evidence type="ECO:0000313" key="8">
    <source>
        <dbReference type="Proteomes" id="UP000428260"/>
    </source>
</evidence>
<keyword evidence="4" id="KW-0472">Membrane</keyword>
<dbReference type="InterPro" id="IPR032696">
    <property type="entry name" value="SQ_cyclase_C"/>
</dbReference>
<evidence type="ECO:0000256" key="3">
    <source>
        <dbReference type="ARBA" id="ARBA00022737"/>
    </source>
</evidence>
<reference evidence="7 8" key="1">
    <citation type="submission" date="2019-11" db="EMBL/GenBank/DDBJ databases">
        <authorList>
            <person name="Zheng R.K."/>
            <person name="Sun C.M."/>
        </authorList>
    </citation>
    <scope>NUCLEOTIDE SEQUENCE [LARGE SCALE GENOMIC DNA]</scope>
    <source>
        <strain evidence="7 8">WC007</strain>
    </source>
</reference>
<accession>A0A6I6JZQ8</accession>
<evidence type="ECO:0000256" key="2">
    <source>
        <dbReference type="ARBA" id="ARBA00009755"/>
    </source>
</evidence>
<gene>
    <name evidence="7" type="ORF">GM418_05460</name>
</gene>
<dbReference type="EMBL" id="CP046401">
    <property type="protein sequence ID" value="QGY43124.1"/>
    <property type="molecule type" value="Genomic_DNA"/>
</dbReference>
<protein>
    <submittedName>
        <fullName evidence="7">Squalene--hopene cyclase</fullName>
    </submittedName>
</protein>
<keyword evidence="3" id="KW-0677">Repeat</keyword>
<keyword evidence="4" id="KW-1133">Transmembrane helix</keyword>
<evidence type="ECO:0000256" key="4">
    <source>
        <dbReference type="SAM" id="Phobius"/>
    </source>
</evidence>
<evidence type="ECO:0000256" key="1">
    <source>
        <dbReference type="ARBA" id="ARBA00004999"/>
    </source>
</evidence>
<evidence type="ECO:0000313" key="7">
    <source>
        <dbReference type="EMBL" id="QGY43124.1"/>
    </source>
</evidence>
<organism evidence="7 8">
    <name type="scientific">Maribellus comscasis</name>
    <dbReference type="NCBI Taxonomy" id="2681766"/>
    <lineage>
        <taxon>Bacteria</taxon>
        <taxon>Pseudomonadati</taxon>
        <taxon>Bacteroidota</taxon>
        <taxon>Bacteroidia</taxon>
        <taxon>Marinilabiliales</taxon>
        <taxon>Prolixibacteraceae</taxon>
        <taxon>Maribellus</taxon>
    </lineage>
</organism>
<comment type="similarity">
    <text evidence="2">Belongs to the terpene cyclase/mutase family.</text>
</comment>
<feature type="domain" description="Squalene cyclase N-terminal" evidence="6">
    <location>
        <begin position="30"/>
        <end position="106"/>
    </location>
</feature>
<dbReference type="AlphaFoldDB" id="A0A6I6JZQ8"/>